<protein>
    <submittedName>
        <fullName evidence="1">Uncharacterized protein</fullName>
    </submittedName>
</protein>
<evidence type="ECO:0000313" key="1">
    <source>
        <dbReference type="EMBL" id="OAB71474.1"/>
    </source>
</evidence>
<reference evidence="1 2" key="1">
    <citation type="submission" date="2016-02" db="EMBL/GenBank/DDBJ databases">
        <title>Paenibacillus sp. LPB0068, isolated from Crassostrea gigas.</title>
        <authorList>
            <person name="Shin S.-K."/>
            <person name="Yi H."/>
        </authorList>
    </citation>
    <scope>NUCLEOTIDE SEQUENCE [LARGE SCALE GENOMIC DNA]</scope>
    <source>
        <strain evidence="1 2">LPB0068</strain>
    </source>
</reference>
<dbReference type="KEGG" id="pcx:LPB68_16565"/>
<dbReference type="EMBL" id="LSFN01000039">
    <property type="protein sequence ID" value="OAB71474.1"/>
    <property type="molecule type" value="Genomic_DNA"/>
</dbReference>
<name>A0A167AV99_9BACL</name>
<dbReference type="RefSeq" id="WP_068661087.1">
    <property type="nucleotide sequence ID" value="NZ_CP017770.1"/>
</dbReference>
<dbReference type="Proteomes" id="UP000077134">
    <property type="component" value="Unassembled WGS sequence"/>
</dbReference>
<comment type="caution">
    <text evidence="1">The sequence shown here is derived from an EMBL/GenBank/DDBJ whole genome shotgun (WGS) entry which is preliminary data.</text>
</comment>
<accession>A0A167AV99</accession>
<dbReference type="AlphaFoldDB" id="A0A167AV99"/>
<gene>
    <name evidence="1" type="ORF">PNBC_19435</name>
</gene>
<keyword evidence="2" id="KW-1185">Reference proteome</keyword>
<dbReference type="OrthoDB" id="9769353at2"/>
<sequence length="69" mass="8120">MDNVIFQEQENEVSIHAFQLEVQRITQLEISDEEILREVFHRLIHKVEVFEDSSIEIHNSFKNPLSLGA</sequence>
<evidence type="ECO:0000313" key="2">
    <source>
        <dbReference type="Proteomes" id="UP000077134"/>
    </source>
</evidence>
<proteinExistence type="predicted"/>
<organism evidence="1 2">
    <name type="scientific">Paenibacillus crassostreae</name>
    <dbReference type="NCBI Taxonomy" id="1763538"/>
    <lineage>
        <taxon>Bacteria</taxon>
        <taxon>Bacillati</taxon>
        <taxon>Bacillota</taxon>
        <taxon>Bacilli</taxon>
        <taxon>Bacillales</taxon>
        <taxon>Paenibacillaceae</taxon>
        <taxon>Paenibacillus</taxon>
    </lineage>
</organism>